<accession>A0A3B0W0M3</accession>
<feature type="non-terminal residue" evidence="1">
    <location>
        <position position="58"/>
    </location>
</feature>
<gene>
    <name evidence="1" type="ORF">MNBD_GAMMA01-705</name>
</gene>
<protein>
    <submittedName>
        <fullName evidence="1">Uncharacterized protein</fullName>
    </submittedName>
</protein>
<name>A0A3B0W0M3_9ZZZZ</name>
<proteinExistence type="predicted"/>
<sequence length="58" mass="6767">MNFLKTLFLIPVIFLLVFSFSPKKDIPVTPETALQSYLDNGDKTYKWELKESYDIGHN</sequence>
<organism evidence="1">
    <name type="scientific">hydrothermal vent metagenome</name>
    <dbReference type="NCBI Taxonomy" id="652676"/>
    <lineage>
        <taxon>unclassified sequences</taxon>
        <taxon>metagenomes</taxon>
        <taxon>ecological metagenomes</taxon>
    </lineage>
</organism>
<reference evidence="1" key="1">
    <citation type="submission" date="2018-06" db="EMBL/GenBank/DDBJ databases">
        <authorList>
            <person name="Zhirakovskaya E."/>
        </authorList>
    </citation>
    <scope>NUCLEOTIDE SEQUENCE</scope>
</reference>
<dbReference type="AlphaFoldDB" id="A0A3B0W0M3"/>
<evidence type="ECO:0000313" key="1">
    <source>
        <dbReference type="EMBL" id="VAW38116.1"/>
    </source>
</evidence>
<dbReference type="EMBL" id="UOEW01000192">
    <property type="protein sequence ID" value="VAW38116.1"/>
    <property type="molecule type" value="Genomic_DNA"/>
</dbReference>